<sequence>MRFGCPSHAFSAPCPSPPRRPPPPPPPHRPHPGPGPAAAPAASPRRRPRPARPPRPAAAASRLRGPRGPPGCRRPPAPRGPRGGHRRPAPLCPAGPRAALPLPPRPPPPPPPRLAAAPPRRLAPPSAPGHVSSTPHGILYPVEKPVAPSAAAQLRRVPPIAVGYHRAHPVAVPIAQPPQPLVHAKPRSFASVPDWKVNTVPPVAPSSEQGNPKDRERSREDSTIVLAYGAHRLLLL</sequence>
<feature type="region of interest" description="Disordered" evidence="1">
    <location>
        <begin position="1"/>
        <end position="136"/>
    </location>
</feature>
<feature type="compositionally biased region" description="Pro residues" evidence="1">
    <location>
        <begin position="101"/>
        <end position="113"/>
    </location>
</feature>
<feature type="region of interest" description="Disordered" evidence="1">
    <location>
        <begin position="196"/>
        <end position="223"/>
    </location>
</feature>
<feature type="compositionally biased region" description="Pro residues" evidence="1">
    <location>
        <begin position="14"/>
        <end position="37"/>
    </location>
</feature>
<feature type="compositionally biased region" description="Basic and acidic residues" evidence="1">
    <location>
        <begin position="211"/>
        <end position="222"/>
    </location>
</feature>
<dbReference type="EMBL" id="CM009757">
    <property type="protein sequence ID" value="PUZ39367.1"/>
    <property type="molecule type" value="Genomic_DNA"/>
</dbReference>
<reference evidence="2 3" key="1">
    <citation type="submission" date="2018-04" db="EMBL/GenBank/DDBJ databases">
        <title>WGS assembly of Panicum hallii var. hallii HAL2.</title>
        <authorList>
            <person name="Lovell J."/>
            <person name="Jenkins J."/>
            <person name="Lowry D."/>
            <person name="Mamidi S."/>
            <person name="Sreedasyam A."/>
            <person name="Weng X."/>
            <person name="Barry K."/>
            <person name="Bonette J."/>
            <person name="Campitelli B."/>
            <person name="Daum C."/>
            <person name="Gordon S."/>
            <person name="Gould B."/>
            <person name="Lipzen A."/>
            <person name="MacQueen A."/>
            <person name="Palacio-Mejia J."/>
            <person name="Plott C."/>
            <person name="Shakirov E."/>
            <person name="Shu S."/>
            <person name="Yoshinaga Y."/>
            <person name="Zane M."/>
            <person name="Rokhsar D."/>
            <person name="Grimwood J."/>
            <person name="Schmutz J."/>
            <person name="Juenger T."/>
        </authorList>
    </citation>
    <scope>NUCLEOTIDE SEQUENCE [LARGE SCALE GENOMIC DNA]</scope>
    <source>
        <strain evidence="3">cv. HAL2</strain>
    </source>
</reference>
<feature type="compositionally biased region" description="Pro residues" evidence="1">
    <location>
        <begin position="67"/>
        <end position="79"/>
    </location>
</feature>
<evidence type="ECO:0000313" key="2">
    <source>
        <dbReference type="EMBL" id="PUZ39367.1"/>
    </source>
</evidence>
<evidence type="ECO:0000256" key="1">
    <source>
        <dbReference type="SAM" id="MobiDB-lite"/>
    </source>
</evidence>
<dbReference type="STRING" id="1504633.A0A2T7C7R6"/>
<keyword evidence="3" id="KW-1185">Reference proteome</keyword>
<dbReference type="Proteomes" id="UP000244336">
    <property type="component" value="Chromosome 9"/>
</dbReference>
<proteinExistence type="predicted"/>
<organism evidence="2 3">
    <name type="scientific">Panicum hallii var. hallii</name>
    <dbReference type="NCBI Taxonomy" id="1504633"/>
    <lineage>
        <taxon>Eukaryota</taxon>
        <taxon>Viridiplantae</taxon>
        <taxon>Streptophyta</taxon>
        <taxon>Embryophyta</taxon>
        <taxon>Tracheophyta</taxon>
        <taxon>Spermatophyta</taxon>
        <taxon>Magnoliopsida</taxon>
        <taxon>Liliopsida</taxon>
        <taxon>Poales</taxon>
        <taxon>Poaceae</taxon>
        <taxon>PACMAD clade</taxon>
        <taxon>Panicoideae</taxon>
        <taxon>Panicodae</taxon>
        <taxon>Paniceae</taxon>
        <taxon>Panicinae</taxon>
        <taxon>Panicum</taxon>
        <taxon>Panicum sect. Panicum</taxon>
    </lineage>
</organism>
<evidence type="ECO:0000313" key="3">
    <source>
        <dbReference type="Proteomes" id="UP000244336"/>
    </source>
</evidence>
<protein>
    <submittedName>
        <fullName evidence="2">Uncharacterized protein</fullName>
    </submittedName>
</protein>
<dbReference type="AlphaFoldDB" id="A0A2T7C7R6"/>
<gene>
    <name evidence="2" type="ORF">GQ55_9G301200</name>
</gene>
<dbReference type="Gramene" id="PUZ39367">
    <property type="protein sequence ID" value="PUZ39367"/>
    <property type="gene ID" value="GQ55_9G301200"/>
</dbReference>
<name>A0A2T7C7R6_9POAL</name>
<accession>A0A2T7C7R6</accession>